<dbReference type="Pfam" id="PF04216">
    <property type="entry name" value="FdhE_N"/>
    <property type="match status" value="1"/>
</dbReference>
<comment type="similarity">
    <text evidence="2">Belongs to the FdhE family.</text>
</comment>
<dbReference type="GO" id="GO:0008199">
    <property type="term" value="F:ferric iron binding"/>
    <property type="evidence" value="ECO:0007669"/>
    <property type="project" value="TreeGrafter"/>
</dbReference>
<keyword evidence="1 2" id="KW-0963">Cytoplasm</keyword>
<dbReference type="InterPro" id="IPR056796">
    <property type="entry name" value="FdhE_C"/>
</dbReference>
<proteinExistence type="inferred from homology"/>
<protein>
    <recommendedName>
        <fullName evidence="2">Protein FdhE homolog</fullName>
    </recommendedName>
</protein>
<evidence type="ECO:0000259" key="5">
    <source>
        <dbReference type="Pfam" id="PF24860"/>
    </source>
</evidence>
<dbReference type="EMBL" id="JAGIZA010000002">
    <property type="protein sequence ID" value="MBP0491739.1"/>
    <property type="molecule type" value="Genomic_DNA"/>
</dbReference>
<comment type="caution">
    <text evidence="6">The sequence shown here is derived from an EMBL/GenBank/DDBJ whole genome shotgun (WGS) entry which is preliminary data.</text>
</comment>
<dbReference type="GO" id="GO:0051604">
    <property type="term" value="P:protein maturation"/>
    <property type="evidence" value="ECO:0007669"/>
    <property type="project" value="TreeGrafter"/>
</dbReference>
<dbReference type="InterPro" id="IPR056774">
    <property type="entry name" value="FdhE_N"/>
</dbReference>
<name>A0A940MVV7_9PROT</name>
<organism evidence="6 7">
    <name type="scientific">Roseomonas indoligenes</name>
    <dbReference type="NCBI Taxonomy" id="2820811"/>
    <lineage>
        <taxon>Bacteria</taxon>
        <taxon>Pseudomonadati</taxon>
        <taxon>Pseudomonadota</taxon>
        <taxon>Alphaproteobacteria</taxon>
        <taxon>Acetobacterales</taxon>
        <taxon>Roseomonadaceae</taxon>
        <taxon>Roseomonas</taxon>
    </lineage>
</organism>
<dbReference type="Gene3D" id="3.90.1670.10">
    <property type="entry name" value="FdhE-like domain"/>
    <property type="match status" value="1"/>
</dbReference>
<dbReference type="InterPro" id="IPR024064">
    <property type="entry name" value="FdhE-like_sf"/>
</dbReference>
<evidence type="ECO:0000259" key="4">
    <source>
        <dbReference type="Pfam" id="PF24859"/>
    </source>
</evidence>
<keyword evidence="7" id="KW-1185">Reference proteome</keyword>
<accession>A0A940MVV7</accession>
<dbReference type="InterPro" id="IPR056797">
    <property type="entry name" value="FdhE_central"/>
</dbReference>
<dbReference type="PANTHER" id="PTHR37689">
    <property type="entry name" value="PROTEIN FDHE"/>
    <property type="match status" value="1"/>
</dbReference>
<sequence>MSGFESIQPDPSTIGRLLPPPFALLPDPRRLFRARAERLATLAQAGDMAPYLRFLNGLCETQAAVADALPPAEPIPAAQVERAREGKMPPLDRNAFRDSPGLRAVIGPFLDAMLPVPKPQPAQDALEWLRRAPEESMREMLGNVVADAVPLEAIPQHLFLSAAAQIEAARLAAGLDAAKLVPVEMGVCPVCGGPPAASLVVERPGAEGARYAACAFCGTHWNEVRIKCLACGSTKGIGYKAAEEGGAEPAIKAETCDSCRSWVKILYHKANPSLEVVADDVASLGLDLLMQGTEYRRAGFDPFLIGY</sequence>
<evidence type="ECO:0000256" key="1">
    <source>
        <dbReference type="ARBA" id="ARBA00022490"/>
    </source>
</evidence>
<dbReference type="NCBIfam" id="TIGR01562">
    <property type="entry name" value="FdhE"/>
    <property type="match status" value="1"/>
</dbReference>
<dbReference type="CDD" id="cd16341">
    <property type="entry name" value="FdhE"/>
    <property type="match status" value="1"/>
</dbReference>
<feature type="domain" description="FdhE central" evidence="4">
    <location>
        <begin position="187"/>
        <end position="225"/>
    </location>
</feature>
<dbReference type="RefSeq" id="WP_209370552.1">
    <property type="nucleotide sequence ID" value="NZ_JAGIZA010000002.1"/>
</dbReference>
<comment type="subcellular location">
    <subcellularLocation>
        <location evidence="2">Cytoplasm</location>
    </subcellularLocation>
</comment>
<reference evidence="6" key="1">
    <citation type="submission" date="2021-03" db="EMBL/GenBank/DDBJ databases">
        <authorList>
            <person name="So Y."/>
        </authorList>
    </citation>
    <scope>NUCLEOTIDE SEQUENCE</scope>
    <source>
        <strain evidence="6">SG15</strain>
    </source>
</reference>
<dbReference type="PANTHER" id="PTHR37689:SF1">
    <property type="entry name" value="PROTEIN FDHE"/>
    <property type="match status" value="1"/>
</dbReference>
<dbReference type="GO" id="GO:0005829">
    <property type="term" value="C:cytosol"/>
    <property type="evidence" value="ECO:0007669"/>
    <property type="project" value="TreeGrafter"/>
</dbReference>
<feature type="domain" description="FdhE N-terminal" evidence="3">
    <location>
        <begin position="20"/>
        <end position="183"/>
    </location>
</feature>
<dbReference type="Proteomes" id="UP000677537">
    <property type="component" value="Unassembled WGS sequence"/>
</dbReference>
<dbReference type="AlphaFoldDB" id="A0A940MVV7"/>
<gene>
    <name evidence="2 6" type="primary">fdhE</name>
    <name evidence="6" type="ORF">J5Y10_02980</name>
</gene>
<evidence type="ECO:0000259" key="3">
    <source>
        <dbReference type="Pfam" id="PF04216"/>
    </source>
</evidence>
<dbReference type="InterPro" id="IPR006452">
    <property type="entry name" value="Formate_DH_accessory"/>
</dbReference>
<evidence type="ECO:0000256" key="2">
    <source>
        <dbReference type="HAMAP-Rule" id="MF_00611"/>
    </source>
</evidence>
<dbReference type="Pfam" id="PF24860">
    <property type="entry name" value="FdhE_C"/>
    <property type="match status" value="1"/>
</dbReference>
<feature type="domain" description="FdhE C-terminal" evidence="5">
    <location>
        <begin position="226"/>
        <end position="304"/>
    </location>
</feature>
<dbReference type="Pfam" id="PF24859">
    <property type="entry name" value="FdhE_central"/>
    <property type="match status" value="1"/>
</dbReference>
<comment type="function">
    <text evidence="2">Necessary for formate dehydrogenase activity.</text>
</comment>
<evidence type="ECO:0000313" key="6">
    <source>
        <dbReference type="EMBL" id="MBP0491739.1"/>
    </source>
</evidence>
<dbReference type="HAMAP" id="MF_00611">
    <property type="entry name" value="FdeH"/>
    <property type="match status" value="1"/>
</dbReference>
<evidence type="ECO:0000313" key="7">
    <source>
        <dbReference type="Proteomes" id="UP000677537"/>
    </source>
</evidence>
<dbReference type="PIRSF" id="PIRSF018296">
    <property type="entry name" value="Format_dh_formtn"/>
    <property type="match status" value="1"/>
</dbReference>
<dbReference type="SUPFAM" id="SSF144020">
    <property type="entry name" value="FdhE-like"/>
    <property type="match status" value="1"/>
</dbReference>